<evidence type="ECO:0000313" key="2">
    <source>
        <dbReference type="EMBL" id="KAL2347215.1"/>
    </source>
</evidence>
<dbReference type="Proteomes" id="UP001603857">
    <property type="component" value="Unassembled WGS sequence"/>
</dbReference>
<organism evidence="2 3">
    <name type="scientific">Flemingia macrophylla</name>
    <dbReference type="NCBI Taxonomy" id="520843"/>
    <lineage>
        <taxon>Eukaryota</taxon>
        <taxon>Viridiplantae</taxon>
        <taxon>Streptophyta</taxon>
        <taxon>Embryophyta</taxon>
        <taxon>Tracheophyta</taxon>
        <taxon>Spermatophyta</taxon>
        <taxon>Magnoliopsida</taxon>
        <taxon>eudicotyledons</taxon>
        <taxon>Gunneridae</taxon>
        <taxon>Pentapetalae</taxon>
        <taxon>rosids</taxon>
        <taxon>fabids</taxon>
        <taxon>Fabales</taxon>
        <taxon>Fabaceae</taxon>
        <taxon>Papilionoideae</taxon>
        <taxon>50 kb inversion clade</taxon>
        <taxon>NPAAA clade</taxon>
        <taxon>indigoferoid/millettioid clade</taxon>
        <taxon>Phaseoleae</taxon>
        <taxon>Flemingia</taxon>
    </lineage>
</organism>
<dbReference type="PANTHER" id="PTHR34964:SF1">
    <property type="entry name" value="MEMBRANE LIPOPROTEIN"/>
    <property type="match status" value="1"/>
</dbReference>
<keyword evidence="1" id="KW-0472">Membrane</keyword>
<name>A0ABD1NGH1_9FABA</name>
<accession>A0ABD1NGH1</accession>
<evidence type="ECO:0008006" key="4">
    <source>
        <dbReference type="Google" id="ProtNLM"/>
    </source>
</evidence>
<feature type="transmembrane region" description="Helical" evidence="1">
    <location>
        <begin position="49"/>
        <end position="70"/>
    </location>
</feature>
<dbReference type="PANTHER" id="PTHR34964">
    <property type="entry name" value="MEMBRANE LIPOPROTEIN-RELATED"/>
    <property type="match status" value="1"/>
</dbReference>
<reference evidence="2 3" key="1">
    <citation type="submission" date="2024-08" db="EMBL/GenBank/DDBJ databases">
        <title>Insights into the chromosomal genome structure of Flemingia macrophylla.</title>
        <authorList>
            <person name="Ding Y."/>
            <person name="Zhao Y."/>
            <person name="Bi W."/>
            <person name="Wu M."/>
            <person name="Zhao G."/>
            <person name="Gong Y."/>
            <person name="Li W."/>
            <person name="Zhang P."/>
        </authorList>
    </citation>
    <scope>NUCLEOTIDE SEQUENCE [LARGE SCALE GENOMIC DNA]</scope>
    <source>
        <strain evidence="2">DYQJB</strain>
        <tissue evidence="2">Leaf</tissue>
    </source>
</reference>
<keyword evidence="1" id="KW-0812">Transmembrane</keyword>
<dbReference type="EMBL" id="JBGMDY010000001">
    <property type="protein sequence ID" value="KAL2347215.1"/>
    <property type="molecule type" value="Genomic_DNA"/>
</dbReference>
<evidence type="ECO:0000256" key="1">
    <source>
        <dbReference type="SAM" id="Phobius"/>
    </source>
</evidence>
<comment type="caution">
    <text evidence="2">The sequence shown here is derived from an EMBL/GenBank/DDBJ whole genome shotgun (WGS) entry which is preliminary data.</text>
</comment>
<keyword evidence="1" id="KW-1133">Transmembrane helix</keyword>
<proteinExistence type="predicted"/>
<keyword evidence="3" id="KW-1185">Reference proteome</keyword>
<feature type="transmembrane region" description="Helical" evidence="1">
    <location>
        <begin position="12"/>
        <end position="37"/>
    </location>
</feature>
<dbReference type="AlphaFoldDB" id="A0ABD1NGH1"/>
<evidence type="ECO:0000313" key="3">
    <source>
        <dbReference type="Proteomes" id="UP001603857"/>
    </source>
</evidence>
<gene>
    <name evidence="2" type="ORF">Fmac_001215</name>
</gene>
<protein>
    <recommendedName>
        <fullName evidence="4">Membrane lipoprotein</fullName>
    </recommendedName>
</protein>
<sequence length="131" mass="14183">MPEADPSAERIFIWIIACILFICVLAGGGCLVAYMVLPASQVPPWTPRVGIVLVCLPWAFWLLTFLYRIFSRCCGFRINVAGVGREALGDGGGHAIIASREANVKENNGINRTFSVASHESQMPLAKSMAS</sequence>